<proteinExistence type="predicted"/>
<gene>
    <name evidence="1" type="ORF">NLG97_g159</name>
</gene>
<protein>
    <submittedName>
        <fullName evidence="1">Uncharacterized protein</fullName>
    </submittedName>
</protein>
<evidence type="ECO:0000313" key="1">
    <source>
        <dbReference type="EMBL" id="KAJ3499690.1"/>
    </source>
</evidence>
<organism evidence="1 2">
    <name type="scientific">Lecanicillium saksenae</name>
    <dbReference type="NCBI Taxonomy" id="468837"/>
    <lineage>
        <taxon>Eukaryota</taxon>
        <taxon>Fungi</taxon>
        <taxon>Dikarya</taxon>
        <taxon>Ascomycota</taxon>
        <taxon>Pezizomycotina</taxon>
        <taxon>Sordariomycetes</taxon>
        <taxon>Hypocreomycetidae</taxon>
        <taxon>Hypocreales</taxon>
        <taxon>Cordycipitaceae</taxon>
        <taxon>Lecanicillium</taxon>
    </lineage>
</organism>
<reference evidence="1" key="1">
    <citation type="submission" date="2022-07" db="EMBL/GenBank/DDBJ databases">
        <title>Genome Sequence of Lecanicillium saksenae.</title>
        <authorList>
            <person name="Buettner E."/>
        </authorList>
    </citation>
    <scope>NUCLEOTIDE SEQUENCE</scope>
    <source>
        <strain evidence="1">VT-O1</strain>
    </source>
</reference>
<name>A0ACC1R7D8_9HYPO</name>
<evidence type="ECO:0000313" key="2">
    <source>
        <dbReference type="Proteomes" id="UP001148737"/>
    </source>
</evidence>
<comment type="caution">
    <text evidence="1">The sequence shown here is derived from an EMBL/GenBank/DDBJ whole genome shotgun (WGS) entry which is preliminary data.</text>
</comment>
<sequence length="600" mass="68936">MATGWEKGALQLYLERKPRASATSPMLRIQPDLALPVRSEKSPIAGQAVRQAVAVVSRAAFFIWKWSIPYKNRNLPQDDVYASIWKTGLDEACIHAALHGAFPDIPVDQLPTEEEHIRQLIRQRLPPFSDAEEASRHDEAKKKQLLEKEPEEAWPHVPETVRYILAAANARNMEDKLQLMSQEAYHPSQGLAAILRHRSSISKTFRIWRHGFAAGVSRTERIGANLFLLFLIFCCVYPNVAAGFLDERSYNQRSIGSRIMTLFQLFFLWTFPYHTMWLLFNWSLERLLGGLVGSTVYAFVAIFPTVRVAYKEPWFRTMILVLTIAWQMGVQFSPPVRDYVVRLLTRHQINRLRRNSTRGDAYWENFGKTVHRELVSLESYTEQQSKCGAAPQPWQDVPFKARAERYIRFTRCFKLGRGADQLIGLLKDDMEGIVNIYQDYLSSAKVLPEAEADERTKDHREPRLPKLMLVIFDIIVFAYVAFSFWSQPFTFNTVVAYSAVVVFKQTIILCKRYQTVANASRLFTNMVAFNIWGIFLVSLPVTINKDVLNDNGNWIALTLAMVIATNFLVEPIAPLFLIMSQKMVDGVSWLERKCKRGSRV</sequence>
<keyword evidence="2" id="KW-1185">Reference proteome</keyword>
<dbReference type="EMBL" id="JANAKD010000004">
    <property type="protein sequence ID" value="KAJ3499690.1"/>
    <property type="molecule type" value="Genomic_DNA"/>
</dbReference>
<dbReference type="Proteomes" id="UP001148737">
    <property type="component" value="Unassembled WGS sequence"/>
</dbReference>
<accession>A0ACC1R7D8</accession>